<dbReference type="PRINTS" id="PR00081">
    <property type="entry name" value="GDHRDH"/>
</dbReference>
<dbReference type="InterPro" id="IPR036291">
    <property type="entry name" value="NAD(P)-bd_dom_sf"/>
</dbReference>
<keyword evidence="2" id="KW-1185">Reference proteome</keyword>
<dbReference type="Gene3D" id="3.40.50.720">
    <property type="entry name" value="NAD(P)-binding Rossmann-like Domain"/>
    <property type="match status" value="1"/>
</dbReference>
<dbReference type="SUPFAM" id="SSF51735">
    <property type="entry name" value="NAD(P)-binding Rossmann-fold domains"/>
    <property type="match status" value="1"/>
</dbReference>
<dbReference type="RefSeq" id="WP_119763721.1">
    <property type="nucleotide sequence ID" value="NZ_QYUM01000003.1"/>
</dbReference>
<dbReference type="AlphaFoldDB" id="A0A418WND1"/>
<evidence type="ECO:0000313" key="2">
    <source>
        <dbReference type="Proteomes" id="UP000286100"/>
    </source>
</evidence>
<evidence type="ECO:0000313" key="1">
    <source>
        <dbReference type="EMBL" id="RJF91514.1"/>
    </source>
</evidence>
<dbReference type="InterPro" id="IPR002347">
    <property type="entry name" value="SDR_fam"/>
</dbReference>
<name>A0A418WND1_9SPHN</name>
<dbReference type="PANTHER" id="PTHR44147">
    <property type="entry name" value="DEHYDROGENASE/REDUCTASE SDR FAMILY MEMBER 1"/>
    <property type="match status" value="1"/>
</dbReference>
<comment type="caution">
    <text evidence="1">The sequence shown here is derived from an EMBL/GenBank/DDBJ whole genome shotgun (WGS) entry which is preliminary data.</text>
</comment>
<sequence>MTQSKVVLVTGASRGLGRGIARQFGALGATVYLTSRHESAALLAQTAAQVDAGGGRGIAVSVDQRDRASVQALVDRIRNEQGRLDILVNNAAAVVAKALTSAEPFWKKPLEVSDMIDVGLRTNYIMAYLAAPLMVETPGSLIANISFYGAVSYFHGPAYGAAKAGTDKMSFDMAEDLRPDGVACVSFWPGLIYSDEVASYVASAPEGEARAALEQRFATFEHPEFSACVLNALHEDPALMSLSGSTLIGAELGARYGISDIDGKQPLSYRDTMGGPSAFILAR</sequence>
<proteinExistence type="predicted"/>
<gene>
    <name evidence="1" type="ORF">D3876_10530</name>
</gene>
<reference evidence="1 2" key="1">
    <citation type="submission" date="2018-09" db="EMBL/GenBank/DDBJ databases">
        <authorList>
            <person name="Zhu H."/>
        </authorList>
    </citation>
    <scope>NUCLEOTIDE SEQUENCE [LARGE SCALE GENOMIC DNA]</scope>
    <source>
        <strain evidence="1 2">K2R01-6</strain>
    </source>
</reference>
<dbReference type="Pfam" id="PF00106">
    <property type="entry name" value="adh_short"/>
    <property type="match status" value="1"/>
</dbReference>
<dbReference type="EMBL" id="QYUM01000003">
    <property type="protein sequence ID" value="RJF91514.1"/>
    <property type="molecule type" value="Genomic_DNA"/>
</dbReference>
<dbReference type="PANTHER" id="PTHR44147:SF2">
    <property type="entry name" value="DEHYDROGENASE_REDUCTASE SDR FAMILY MEMBER 1"/>
    <property type="match status" value="1"/>
</dbReference>
<dbReference type="Proteomes" id="UP000286100">
    <property type="component" value="Unassembled WGS sequence"/>
</dbReference>
<protein>
    <submittedName>
        <fullName evidence="1">SDR family NAD(P)-dependent oxidoreductase</fullName>
    </submittedName>
</protein>
<dbReference type="OrthoDB" id="63584at2"/>
<organism evidence="1 2">
    <name type="scientific">Sphingomonas cavernae</name>
    <dbReference type="NCBI Taxonomy" id="2320861"/>
    <lineage>
        <taxon>Bacteria</taxon>
        <taxon>Pseudomonadati</taxon>
        <taxon>Pseudomonadota</taxon>
        <taxon>Alphaproteobacteria</taxon>
        <taxon>Sphingomonadales</taxon>
        <taxon>Sphingomonadaceae</taxon>
        <taxon>Sphingomonas</taxon>
    </lineage>
</organism>
<accession>A0A418WND1</accession>